<evidence type="ECO:0000313" key="2">
    <source>
        <dbReference type="EMBL" id="KAK1315136.1"/>
    </source>
</evidence>
<sequence>MKGFLVSIKTLDLLAAHLMKSTQKSDNNVSALQDMMVDVGVSYTKVSPLKGNPTPAEEEEETARGLGGRRRASVTMTSGGSLTVISLSPCPFYCPLLSPSSPPPPPCPPPLFEKRCSSRFITIAITQEHVDLPPPRRTTIRADTRPPHRHINKNPDPDPSPPPPPPPLHLPHLALLLLPSSILPLRHHLLHHHLHHLLLLFPRDPSLSSPILLHLPRHRHRHLAFSHLPHLPCSPHFYALSNFLPLPLPLHRLLLLGGSRFDNRSFPPDIPVPSPDVHSFDFASSAWSPLPPMLTPRGGFACGVCAGGVVIVAGGGSRHGLFGAGGGSRIGSVEVLDLGGRGGWEERARMPRPRAGCVGFFVGEREFWVMGGYGDYRAVGGVLPVDVHCRDAVVYDLERDEWREVGDMWQEGERERLGAVAVVEGEGGAGVPGVYMLDRNDIFRYDFASNRWHKETSLRRRIPEGQSCGFVALDGELHVLTSAPKVDATDSLRQTQKRVMITIQIYHPKKRKWRFLSVQLPFDQPLDFKTTVLSTIWL</sequence>
<evidence type="ECO:0000256" key="1">
    <source>
        <dbReference type="SAM" id="MobiDB-lite"/>
    </source>
</evidence>
<feature type="region of interest" description="Disordered" evidence="1">
    <location>
        <begin position="48"/>
        <end position="73"/>
    </location>
</feature>
<accession>A0AAV9EPX0</accession>
<protein>
    <submittedName>
        <fullName evidence="2">F-box/kelch-repeat protein OR23</fullName>
    </submittedName>
</protein>
<proteinExistence type="predicted"/>
<evidence type="ECO:0000313" key="3">
    <source>
        <dbReference type="Proteomes" id="UP001180020"/>
    </source>
</evidence>
<dbReference type="AlphaFoldDB" id="A0AAV9EPX0"/>
<reference evidence="2" key="2">
    <citation type="submission" date="2023-06" db="EMBL/GenBank/DDBJ databases">
        <authorList>
            <person name="Ma L."/>
            <person name="Liu K.-W."/>
            <person name="Li Z."/>
            <person name="Hsiao Y.-Y."/>
            <person name="Qi Y."/>
            <person name="Fu T."/>
            <person name="Tang G."/>
            <person name="Zhang D."/>
            <person name="Sun W.-H."/>
            <person name="Liu D.-K."/>
            <person name="Li Y."/>
            <person name="Chen G.-Z."/>
            <person name="Liu X.-D."/>
            <person name="Liao X.-Y."/>
            <person name="Jiang Y.-T."/>
            <person name="Yu X."/>
            <person name="Hao Y."/>
            <person name="Huang J."/>
            <person name="Zhao X.-W."/>
            <person name="Ke S."/>
            <person name="Chen Y.-Y."/>
            <person name="Wu W.-L."/>
            <person name="Hsu J.-L."/>
            <person name="Lin Y.-F."/>
            <person name="Huang M.-D."/>
            <person name="Li C.-Y."/>
            <person name="Huang L."/>
            <person name="Wang Z.-W."/>
            <person name="Zhao X."/>
            <person name="Zhong W.-Y."/>
            <person name="Peng D.-H."/>
            <person name="Ahmad S."/>
            <person name="Lan S."/>
            <person name="Zhang J.-S."/>
            <person name="Tsai W.-C."/>
            <person name="Van De Peer Y."/>
            <person name="Liu Z.-J."/>
        </authorList>
    </citation>
    <scope>NUCLEOTIDE SEQUENCE</scope>
    <source>
        <strain evidence="2">CP</strain>
        <tissue evidence="2">Leaves</tissue>
    </source>
</reference>
<dbReference type="Proteomes" id="UP001180020">
    <property type="component" value="Unassembled WGS sequence"/>
</dbReference>
<comment type="caution">
    <text evidence="2">The sequence shown here is derived from an EMBL/GenBank/DDBJ whole genome shotgun (WGS) entry which is preliminary data.</text>
</comment>
<feature type="region of interest" description="Disordered" evidence="1">
    <location>
        <begin position="131"/>
        <end position="166"/>
    </location>
</feature>
<dbReference type="SUPFAM" id="SSF117281">
    <property type="entry name" value="Kelch motif"/>
    <property type="match status" value="1"/>
</dbReference>
<gene>
    <name evidence="2" type="primary">OR23</name>
    <name evidence="2" type="ORF">QJS10_CPA06g01890</name>
</gene>
<dbReference type="EMBL" id="JAUJYO010000006">
    <property type="protein sequence ID" value="KAK1315136.1"/>
    <property type="molecule type" value="Genomic_DNA"/>
</dbReference>
<feature type="compositionally biased region" description="Pro residues" evidence="1">
    <location>
        <begin position="157"/>
        <end position="166"/>
    </location>
</feature>
<dbReference type="PANTHER" id="PTHR47850:SF1">
    <property type="entry name" value="F-BOX_KELCH-REPEAT PROTEIN OR23"/>
    <property type="match status" value="1"/>
</dbReference>
<organism evidence="2 3">
    <name type="scientific">Acorus calamus</name>
    <name type="common">Sweet flag</name>
    <dbReference type="NCBI Taxonomy" id="4465"/>
    <lineage>
        <taxon>Eukaryota</taxon>
        <taxon>Viridiplantae</taxon>
        <taxon>Streptophyta</taxon>
        <taxon>Embryophyta</taxon>
        <taxon>Tracheophyta</taxon>
        <taxon>Spermatophyta</taxon>
        <taxon>Magnoliopsida</taxon>
        <taxon>Liliopsida</taxon>
        <taxon>Acoraceae</taxon>
        <taxon>Acorus</taxon>
    </lineage>
</organism>
<dbReference type="PANTHER" id="PTHR47850">
    <property type="entry name" value="F-BOX/KELCH-REPEAT PROTEIN OR23"/>
    <property type="match status" value="1"/>
</dbReference>
<dbReference type="InterPro" id="IPR006652">
    <property type="entry name" value="Kelch_1"/>
</dbReference>
<name>A0AAV9EPX0_ACOCL</name>
<dbReference type="InterPro" id="IPR015915">
    <property type="entry name" value="Kelch-typ_b-propeller"/>
</dbReference>
<keyword evidence="3" id="KW-1185">Reference proteome</keyword>
<dbReference type="Gene3D" id="2.120.10.80">
    <property type="entry name" value="Kelch-type beta propeller"/>
    <property type="match status" value="1"/>
</dbReference>
<reference evidence="2" key="1">
    <citation type="journal article" date="2023" name="Nat. Commun.">
        <title>Diploid and tetraploid genomes of Acorus and the evolution of monocots.</title>
        <authorList>
            <person name="Ma L."/>
            <person name="Liu K.W."/>
            <person name="Li Z."/>
            <person name="Hsiao Y.Y."/>
            <person name="Qi Y."/>
            <person name="Fu T."/>
            <person name="Tang G.D."/>
            <person name="Zhang D."/>
            <person name="Sun W.H."/>
            <person name="Liu D.K."/>
            <person name="Li Y."/>
            <person name="Chen G.Z."/>
            <person name="Liu X.D."/>
            <person name="Liao X.Y."/>
            <person name="Jiang Y.T."/>
            <person name="Yu X."/>
            <person name="Hao Y."/>
            <person name="Huang J."/>
            <person name="Zhao X.W."/>
            <person name="Ke S."/>
            <person name="Chen Y.Y."/>
            <person name="Wu W.L."/>
            <person name="Hsu J.L."/>
            <person name="Lin Y.F."/>
            <person name="Huang M.D."/>
            <person name="Li C.Y."/>
            <person name="Huang L."/>
            <person name="Wang Z.W."/>
            <person name="Zhao X."/>
            <person name="Zhong W.Y."/>
            <person name="Peng D.H."/>
            <person name="Ahmad S."/>
            <person name="Lan S."/>
            <person name="Zhang J.S."/>
            <person name="Tsai W.C."/>
            <person name="Van de Peer Y."/>
            <person name="Liu Z.J."/>
        </authorList>
    </citation>
    <scope>NUCLEOTIDE SEQUENCE</scope>
    <source>
        <strain evidence="2">CP</strain>
    </source>
</reference>
<dbReference type="SMART" id="SM00612">
    <property type="entry name" value="Kelch"/>
    <property type="match status" value="3"/>
</dbReference>